<feature type="region of interest" description="Disordered" evidence="8">
    <location>
        <begin position="465"/>
        <end position="491"/>
    </location>
</feature>
<organism evidence="10 11">
    <name type="scientific">Immersiella caudata</name>
    <dbReference type="NCBI Taxonomy" id="314043"/>
    <lineage>
        <taxon>Eukaryota</taxon>
        <taxon>Fungi</taxon>
        <taxon>Dikarya</taxon>
        <taxon>Ascomycota</taxon>
        <taxon>Pezizomycotina</taxon>
        <taxon>Sordariomycetes</taxon>
        <taxon>Sordariomycetidae</taxon>
        <taxon>Sordariales</taxon>
        <taxon>Lasiosphaeriaceae</taxon>
        <taxon>Immersiella</taxon>
    </lineage>
</organism>
<evidence type="ECO:0000259" key="9">
    <source>
        <dbReference type="PROSITE" id="PS51981"/>
    </source>
</evidence>
<evidence type="ECO:0000256" key="7">
    <source>
        <dbReference type="ARBA" id="ARBA00022859"/>
    </source>
</evidence>
<dbReference type="GO" id="GO:0031048">
    <property type="term" value="P:regulatory ncRNA-mediated heterochromatin formation"/>
    <property type="evidence" value="ECO:0007669"/>
    <property type="project" value="TreeGrafter"/>
</dbReference>
<feature type="region of interest" description="Disordered" evidence="8">
    <location>
        <begin position="1703"/>
        <end position="1722"/>
    </location>
</feature>
<dbReference type="GO" id="GO:0008270">
    <property type="term" value="F:zinc ion binding"/>
    <property type="evidence" value="ECO:0007669"/>
    <property type="project" value="UniProtKB-KW"/>
</dbReference>
<dbReference type="GO" id="GO:0002376">
    <property type="term" value="P:immune system process"/>
    <property type="evidence" value="ECO:0007669"/>
    <property type="project" value="UniProtKB-KW"/>
</dbReference>
<dbReference type="Gene3D" id="3.40.50.300">
    <property type="entry name" value="P-loop containing nucleotide triphosphate hydrolases"/>
    <property type="match status" value="2"/>
</dbReference>
<dbReference type="EMBL" id="JAULSU010000007">
    <property type="protein sequence ID" value="KAK0612029.1"/>
    <property type="molecule type" value="Genomic_DNA"/>
</dbReference>
<keyword evidence="6" id="KW-0862">Zinc</keyword>
<dbReference type="InterPro" id="IPR046439">
    <property type="entry name" value="ZF_RZ_dom"/>
</dbReference>
<accession>A0AA39U6E9</accession>
<feature type="region of interest" description="Disordered" evidence="8">
    <location>
        <begin position="1"/>
        <end position="59"/>
    </location>
</feature>
<dbReference type="PANTHER" id="PTHR10887">
    <property type="entry name" value="DNA2/NAM7 HELICASE FAMILY"/>
    <property type="match status" value="1"/>
</dbReference>
<keyword evidence="5" id="KW-0067">ATP-binding</keyword>
<dbReference type="InterPro" id="IPR027417">
    <property type="entry name" value="P-loop_NTPase"/>
</dbReference>
<evidence type="ECO:0000256" key="1">
    <source>
        <dbReference type="ARBA" id="ARBA00004496"/>
    </source>
</evidence>
<dbReference type="InterPro" id="IPR041677">
    <property type="entry name" value="DNA2/NAM7_AAA_11"/>
</dbReference>
<keyword evidence="4" id="KW-0863">Zinc-finger</keyword>
<proteinExistence type="predicted"/>
<keyword evidence="11" id="KW-1185">Reference proteome</keyword>
<keyword evidence="5" id="KW-0378">Hydrolase</keyword>
<evidence type="ECO:0000256" key="2">
    <source>
        <dbReference type="ARBA" id="ARBA00022490"/>
    </source>
</evidence>
<comment type="subcellular location">
    <subcellularLocation>
        <location evidence="1">Cytoplasm</location>
    </subcellularLocation>
</comment>
<sequence>MSGNRFGANCKFAHDTGPRQAAPAVYQRGGYTPAPARSTASTAQSNPGNASQKGGDGKLREWKRFLRQASETPRPPPAVASRLFQLGLELMDGDIGAAQETIKLFASEAGLSFVKDVADRHLAGPTAVSDTTLWSTELQPLFKLITHPFVTDSAVLEQEVATIYNFLYGVGGERMSRIFTKVTHLLASWPTTSPTSLSRTASIELSLAVLSKLLDCNTSTIVNDKFTLVTASLSKSLEESSKSDDQFSRLQASKYIDYIRLRLDLGNQIASIQDRPQVEVAREQFQLRRDLPGELSADGRRHDNDHADICKIKILPTREEIMSPRTEYLPTTDSSQWHVKGIRGRLDREFRLLREDTVGQLRDAVRVSLESIRSPTNSSQLRPKNHARTYTYDSPMLQDVELDRVGGLELLVRCAQPAAVRGQSSGKRKDWWMQSKRLQAGALVCVLEASGSVLFCVVSDSTMRNTGDKEARRPKQPVQESGNEATTPQPQAFTLSDNGDELFVKLQLIDPSAYEVGHALRWWQNIGSAPRRYLVEFPGVLLASFKDTLMALQEKYKNPDVPFSDLIAPNGSSAGADVGLPLYAQIPGFKFNLACITQTNTEFNVSPRALPSPEALSSRSTLDPTQSSSLLNTLVRGLSLIQGPPGTGKSYTGEKLIKVLLATQQKAGLGPILCVCYTNHALDQLLEHLLDDSANLKLIRMGSRSKSERLQSLNLRIVSQNSERTRPEKHGIWSAEQTIREKVKEAHDLLNGLSRSTTWRAIREYLATTFPHHHEELFPTQVDGWQTVNHQPEKKIEKWLWGGDPMNTHCRTIEVLQSVPLSTLTQAERRYLHRSWLKTIRDRLIGEVIQCHREYIAACEQRDRLRRDVDLRCLNQANIVGVTTTGLAKNLDLMKKLRCKVMLCEEAGEVLEAHLLTALLPSIQHAILIGDHLQLKPQIANYDLQSTNPRGAKYSLDTSLFERLVSNSNMPLSILETQRRMHPSIAELIRPTLYPSLKDDPRVSEYPEIVGMKKRLFWFHHEIPEAGAASGDPLNTSHTNQFEVDMTVALVSHLVKQGTYTSSEIAVLTPYLGQLQRLRRRMESMFHICLSDRDLEEVEAMEASEANASGRAGPSLPSPRNVAKTTLLKSIRIATVDNFQGEEATVVIVSLVRSNNQSSVGFLKATNRINVLLSRAKHGMYIIGNANTYGNVPMWKNVIGTLQATASFGVSLELQCPRHPNTPIAVSQPDHFVQFSPESGCILPCEKRLSCGHACNGRCHSDILHNAIKCLEDCPRSKKGCDHSCPHRCGDACDLKCQDVTTPNYLCSAKCGHHRPCGHTCTSPCYRCRDRQGDKVSMEDHKTCTAKCGRKYANCPHNCESPCHEGSPSLCGEVCPGSAYCQTCGSQGIKSACVDLIEMKEYHEVNLDEEPCIFPACGHFLTVSSMDGQMGMNAFYELDDNELPTRVLGASIPFSGNDFDGQAVKSCPTCRGSLRNLSRYGRIIRRAQLDEATKRFISWSTAACSGLAEELLVLLQKLQNTPAIKAASSRQPNGASTAKFNSPRLRSLHDMQRIAGNNGRYEAMIQLWGKIQKFANKVRQEEQPFHRVADFVKHANRRNGTDNEFRYEESIIQVKGHLLTTSLLLKCEAEVFSDFLNLGSEAKLPQQNDTKLHVDWSIYTKKCAHLIELAKATHNVRDQVQAHLFAAQFSMFARNLEAGNQQNAETADLNPMKATTGTGDDASERLRSTALDHVAQARDLMFMYKSTEVLKDELERVENMIRDGVFYQSVTQDEMRAIYKAMAFSTGHWYTCENGHPFTIGECGMPMELAMCPECGAPVGGQNHRNVEGMRRADDIDRLAFEVQGLAI</sequence>
<evidence type="ECO:0000313" key="11">
    <source>
        <dbReference type="Proteomes" id="UP001175000"/>
    </source>
</evidence>
<dbReference type="CDD" id="cd18808">
    <property type="entry name" value="SF1_C_Upf1"/>
    <property type="match status" value="1"/>
</dbReference>
<dbReference type="Proteomes" id="UP001175000">
    <property type="component" value="Unassembled WGS sequence"/>
</dbReference>
<evidence type="ECO:0000256" key="4">
    <source>
        <dbReference type="ARBA" id="ARBA00022771"/>
    </source>
</evidence>
<gene>
    <name evidence="10" type="ORF">B0T14DRAFT_500988</name>
</gene>
<evidence type="ECO:0000256" key="6">
    <source>
        <dbReference type="ARBA" id="ARBA00022833"/>
    </source>
</evidence>
<feature type="domain" description="RZ-type" evidence="9">
    <location>
        <begin position="1770"/>
        <end position="1841"/>
    </location>
</feature>
<dbReference type="PANTHER" id="PTHR10887:SF445">
    <property type="entry name" value="NFX1-TYPE ZINC FINGER-CONTAINING PROTEIN 1"/>
    <property type="match status" value="1"/>
</dbReference>
<dbReference type="PROSITE" id="PS51981">
    <property type="entry name" value="ZF_RZ"/>
    <property type="match status" value="1"/>
</dbReference>
<keyword evidence="5" id="KW-0347">Helicase</keyword>
<dbReference type="InterPro" id="IPR041679">
    <property type="entry name" value="DNA2/NAM7-like_C"/>
</dbReference>
<evidence type="ECO:0000256" key="8">
    <source>
        <dbReference type="SAM" id="MobiDB-lite"/>
    </source>
</evidence>
<feature type="compositionally biased region" description="Polar residues" evidence="8">
    <location>
        <begin position="478"/>
        <end position="491"/>
    </location>
</feature>
<dbReference type="FunFam" id="3.40.50.300:FF:001660">
    <property type="entry name" value="NF-X1 finger and helicase protein, putative"/>
    <property type="match status" value="1"/>
</dbReference>
<keyword evidence="5" id="KW-0547">Nucleotide-binding</keyword>
<keyword evidence="2" id="KW-0963">Cytoplasm</keyword>
<dbReference type="GO" id="GO:0004386">
    <property type="term" value="F:helicase activity"/>
    <property type="evidence" value="ECO:0007669"/>
    <property type="project" value="InterPro"/>
</dbReference>
<keyword evidence="3" id="KW-0479">Metal-binding</keyword>
<dbReference type="Pfam" id="PF20173">
    <property type="entry name" value="ZnF_RZ-type"/>
    <property type="match status" value="1"/>
</dbReference>
<evidence type="ECO:0000313" key="10">
    <source>
        <dbReference type="EMBL" id="KAK0612029.1"/>
    </source>
</evidence>
<dbReference type="SUPFAM" id="SSF52540">
    <property type="entry name" value="P-loop containing nucleoside triphosphate hydrolases"/>
    <property type="match status" value="1"/>
</dbReference>
<feature type="compositionally biased region" description="Low complexity" evidence="8">
    <location>
        <begin position="32"/>
        <end position="43"/>
    </location>
</feature>
<dbReference type="Pfam" id="PF13086">
    <property type="entry name" value="AAA_11"/>
    <property type="match status" value="1"/>
</dbReference>
<keyword evidence="7" id="KW-0391">Immunity</keyword>
<dbReference type="InterPro" id="IPR047187">
    <property type="entry name" value="SF1_C_Upf1"/>
</dbReference>
<dbReference type="Pfam" id="PF13087">
    <property type="entry name" value="AAA_12"/>
    <property type="match status" value="1"/>
</dbReference>
<dbReference type="InterPro" id="IPR045055">
    <property type="entry name" value="DNA2/NAM7-like"/>
</dbReference>
<reference evidence="10" key="1">
    <citation type="submission" date="2023-06" db="EMBL/GenBank/DDBJ databases">
        <title>Genome-scale phylogeny and comparative genomics of the fungal order Sordariales.</title>
        <authorList>
            <consortium name="Lawrence Berkeley National Laboratory"/>
            <person name="Hensen N."/>
            <person name="Bonometti L."/>
            <person name="Westerberg I."/>
            <person name="Brannstrom I.O."/>
            <person name="Guillou S."/>
            <person name="Cros-Aarteil S."/>
            <person name="Calhoun S."/>
            <person name="Haridas S."/>
            <person name="Kuo A."/>
            <person name="Mondo S."/>
            <person name="Pangilinan J."/>
            <person name="Riley R."/>
            <person name="Labutti K."/>
            <person name="Andreopoulos B."/>
            <person name="Lipzen A."/>
            <person name="Chen C."/>
            <person name="Yanf M."/>
            <person name="Daum C."/>
            <person name="Ng V."/>
            <person name="Clum A."/>
            <person name="Steindorff A."/>
            <person name="Ohm R."/>
            <person name="Martin F."/>
            <person name="Silar P."/>
            <person name="Natvig D."/>
            <person name="Lalanne C."/>
            <person name="Gautier V."/>
            <person name="Ament-Velasquez S.L."/>
            <person name="Kruys A."/>
            <person name="Hutchinson M.I."/>
            <person name="Powell A.J."/>
            <person name="Barry K."/>
            <person name="Miller A.N."/>
            <person name="Grigoriev I.V."/>
            <person name="Debuchy R."/>
            <person name="Gladieux P."/>
            <person name="Thoren M.H."/>
            <person name="Johannesson H."/>
        </authorList>
    </citation>
    <scope>NUCLEOTIDE SEQUENCE</scope>
    <source>
        <strain evidence="10">CBS 606.72</strain>
    </source>
</reference>
<protein>
    <recommendedName>
        <fullName evidence="9">RZ-type domain-containing protein</fullName>
    </recommendedName>
</protein>
<dbReference type="GO" id="GO:0005737">
    <property type="term" value="C:cytoplasm"/>
    <property type="evidence" value="ECO:0007669"/>
    <property type="project" value="UniProtKB-SubCell"/>
</dbReference>
<dbReference type="CDD" id="cd17936">
    <property type="entry name" value="EEXXEc_NFX1"/>
    <property type="match status" value="1"/>
</dbReference>
<evidence type="ECO:0000256" key="3">
    <source>
        <dbReference type="ARBA" id="ARBA00022723"/>
    </source>
</evidence>
<name>A0AA39U6E9_9PEZI</name>
<evidence type="ECO:0000256" key="5">
    <source>
        <dbReference type="ARBA" id="ARBA00022806"/>
    </source>
</evidence>
<comment type="caution">
    <text evidence="10">The sequence shown here is derived from an EMBL/GenBank/DDBJ whole genome shotgun (WGS) entry which is preliminary data.</text>
</comment>
<dbReference type="GO" id="GO:0031380">
    <property type="term" value="C:nuclear RNA-directed RNA polymerase complex"/>
    <property type="evidence" value="ECO:0007669"/>
    <property type="project" value="TreeGrafter"/>
</dbReference>